<dbReference type="InterPro" id="IPR036770">
    <property type="entry name" value="Ankyrin_rpt-contain_sf"/>
</dbReference>
<dbReference type="Gene3D" id="3.40.50.300">
    <property type="entry name" value="P-loop containing nucleotide triphosphate hydrolases"/>
    <property type="match status" value="1"/>
</dbReference>
<evidence type="ECO:0000259" key="4">
    <source>
        <dbReference type="Pfam" id="PF24883"/>
    </source>
</evidence>
<organism evidence="5 6">
    <name type="scientific">Mycena rosella</name>
    <name type="common">Pink bonnet</name>
    <name type="synonym">Agaricus rosellus</name>
    <dbReference type="NCBI Taxonomy" id="1033263"/>
    <lineage>
        <taxon>Eukaryota</taxon>
        <taxon>Fungi</taxon>
        <taxon>Dikarya</taxon>
        <taxon>Basidiomycota</taxon>
        <taxon>Agaricomycotina</taxon>
        <taxon>Agaricomycetes</taxon>
        <taxon>Agaricomycetidae</taxon>
        <taxon>Agaricales</taxon>
        <taxon>Marasmiineae</taxon>
        <taxon>Mycenaceae</taxon>
        <taxon>Mycena</taxon>
    </lineage>
</organism>
<evidence type="ECO:0000313" key="6">
    <source>
        <dbReference type="Proteomes" id="UP001221757"/>
    </source>
</evidence>
<evidence type="ECO:0000256" key="1">
    <source>
        <dbReference type="ARBA" id="ARBA00022737"/>
    </source>
</evidence>
<keyword evidence="2 3" id="KW-0040">ANK repeat</keyword>
<feature type="repeat" description="ANK" evidence="3">
    <location>
        <begin position="993"/>
        <end position="1025"/>
    </location>
</feature>
<dbReference type="InterPro" id="IPR027417">
    <property type="entry name" value="P-loop_NTPase"/>
</dbReference>
<dbReference type="Pfam" id="PF13637">
    <property type="entry name" value="Ank_4"/>
    <property type="match status" value="1"/>
</dbReference>
<feature type="repeat" description="ANK" evidence="3">
    <location>
        <begin position="708"/>
        <end position="740"/>
    </location>
</feature>
<dbReference type="EMBL" id="JARKIE010000189">
    <property type="protein sequence ID" value="KAJ7669088.1"/>
    <property type="molecule type" value="Genomic_DNA"/>
</dbReference>
<dbReference type="Gene3D" id="1.25.40.20">
    <property type="entry name" value="Ankyrin repeat-containing domain"/>
    <property type="match status" value="3"/>
</dbReference>
<feature type="repeat" description="ANK" evidence="3">
    <location>
        <begin position="960"/>
        <end position="992"/>
    </location>
</feature>
<dbReference type="SMART" id="SM00248">
    <property type="entry name" value="ANK"/>
    <property type="match status" value="10"/>
</dbReference>
<feature type="repeat" description="ANK" evidence="3">
    <location>
        <begin position="864"/>
        <end position="893"/>
    </location>
</feature>
<feature type="domain" description="Nephrocystin 3-like N-terminal" evidence="4">
    <location>
        <begin position="286"/>
        <end position="426"/>
    </location>
</feature>
<evidence type="ECO:0000256" key="3">
    <source>
        <dbReference type="PROSITE-ProRule" id="PRU00023"/>
    </source>
</evidence>
<keyword evidence="1" id="KW-0677">Repeat</keyword>
<protein>
    <submittedName>
        <fullName evidence="5">Ankyrin repeat-containing domain protein</fullName>
    </submittedName>
</protein>
<dbReference type="PANTHER" id="PTHR24171">
    <property type="entry name" value="ANKYRIN REPEAT DOMAIN-CONTAINING PROTEIN 39-RELATED"/>
    <property type="match status" value="1"/>
</dbReference>
<evidence type="ECO:0000256" key="2">
    <source>
        <dbReference type="ARBA" id="ARBA00023043"/>
    </source>
</evidence>
<feature type="repeat" description="ANK" evidence="3">
    <location>
        <begin position="894"/>
        <end position="926"/>
    </location>
</feature>
<dbReference type="Pfam" id="PF24883">
    <property type="entry name" value="NPHP3_N"/>
    <property type="match status" value="1"/>
</dbReference>
<dbReference type="InterPro" id="IPR002110">
    <property type="entry name" value="Ankyrin_rpt"/>
</dbReference>
<gene>
    <name evidence="5" type="ORF">B0H17DRAFT_1209735</name>
</gene>
<dbReference type="PROSITE" id="PS50297">
    <property type="entry name" value="ANK_REP_REGION"/>
    <property type="match status" value="4"/>
</dbReference>
<dbReference type="Proteomes" id="UP001221757">
    <property type="component" value="Unassembled WGS sequence"/>
</dbReference>
<feature type="repeat" description="ANK" evidence="3">
    <location>
        <begin position="828"/>
        <end position="860"/>
    </location>
</feature>
<name>A0AAD7CXR5_MYCRO</name>
<feature type="repeat" description="ANK" evidence="3">
    <location>
        <begin position="931"/>
        <end position="959"/>
    </location>
</feature>
<accession>A0AAD7CXR5</accession>
<proteinExistence type="predicted"/>
<dbReference type="AlphaFoldDB" id="A0AAD7CXR5"/>
<evidence type="ECO:0000313" key="5">
    <source>
        <dbReference type="EMBL" id="KAJ7669088.1"/>
    </source>
</evidence>
<dbReference type="PROSITE" id="PS50088">
    <property type="entry name" value="ANK_REPEAT"/>
    <property type="match status" value="9"/>
</dbReference>
<reference evidence="5" key="1">
    <citation type="submission" date="2023-03" db="EMBL/GenBank/DDBJ databases">
        <title>Massive genome expansion in bonnet fungi (Mycena s.s.) driven by repeated elements and novel gene families across ecological guilds.</title>
        <authorList>
            <consortium name="Lawrence Berkeley National Laboratory"/>
            <person name="Harder C.B."/>
            <person name="Miyauchi S."/>
            <person name="Viragh M."/>
            <person name="Kuo A."/>
            <person name="Thoen E."/>
            <person name="Andreopoulos B."/>
            <person name="Lu D."/>
            <person name="Skrede I."/>
            <person name="Drula E."/>
            <person name="Henrissat B."/>
            <person name="Morin E."/>
            <person name="Kohler A."/>
            <person name="Barry K."/>
            <person name="LaButti K."/>
            <person name="Morin E."/>
            <person name="Salamov A."/>
            <person name="Lipzen A."/>
            <person name="Mereny Z."/>
            <person name="Hegedus B."/>
            <person name="Baldrian P."/>
            <person name="Stursova M."/>
            <person name="Weitz H."/>
            <person name="Taylor A."/>
            <person name="Grigoriev I.V."/>
            <person name="Nagy L.G."/>
            <person name="Martin F."/>
            <person name="Kauserud H."/>
        </authorList>
    </citation>
    <scope>NUCLEOTIDE SEQUENCE</scope>
    <source>
        <strain evidence="5">CBHHK067</strain>
    </source>
</reference>
<feature type="repeat" description="ANK" evidence="3">
    <location>
        <begin position="777"/>
        <end position="806"/>
    </location>
</feature>
<dbReference type="InterPro" id="IPR056884">
    <property type="entry name" value="NPHP3-like_N"/>
</dbReference>
<feature type="repeat" description="ANK" evidence="3">
    <location>
        <begin position="741"/>
        <end position="773"/>
    </location>
</feature>
<comment type="caution">
    <text evidence="5">The sequence shown here is derived from an EMBL/GenBank/DDBJ whole genome shotgun (WGS) entry which is preliminary data.</text>
</comment>
<dbReference type="SUPFAM" id="SSF48403">
    <property type="entry name" value="Ankyrin repeat"/>
    <property type="match status" value="1"/>
</dbReference>
<sequence>MTRVVKYIEGRQKEQESTQLLDSEDDEGNIVAIRALVKFPAPFPIVCPEQHVFDYSLSHIIAPSSRDALVAECGVVLPIGQGSNDVEFFLAWKAEDVPQVVGGEDKQVIFMTACTSTASRRHSESSAGSVLAAKSDNSLPQWPEEWASISPETEPIAPAQHMSRGQSTVDNVAAVLELFQQIANIIQKVPVIAPAAALMSVILKAYKEIKDTNEKRDILLANITDLSHDLCSAILWMDSTNQLDFLRRLKADLDTYGDLEVKLEKWLQSPDMKQKHLETLRLRKDGTGLWLLEGDTLMHWQDNPGPLWIMAGTGKSVLSSAVISKLQRDTQLFQAMKNCPPPPAIAFFYFDFKDKEGQAIDSALQRILLQLSAQSPHPYSALEKQYILMSHGQTLPAYEDLLKILEELLLEIGRTYIVLDALDDGSKPHCSFFKDGFENVPHVILEADLLQDDIRLFVTNELQKLPSWAHHAADRVVSKSNGMFRLAACLIVEISHCEWKEELDEALDNLPNDLVGVYDRFLHTIRPKSFAYAEAALRWLMFSQHHVDLEQLADAVAFDYSNPTQYMYRPSRREDNRTGLTKWFEGLAVFNEDSVTLAHASVQDYLLSTRFGDRFRCNLSASHSHTFIAQTCIAYLLHFSDNAPNELSNNSLDNISRNYPLPKYAAQYWCHHLLRSHDQTLLSAGAMRLLVDESPQYCAMIRLRRQDNPGIPLHFCCQEGYIEGVHALLVQGADPNAAEEEQGSVLYAASEGGHLEIVRLLLEKGADVNAPGGLYGSALQAGSTGGQTDLVRLLLENGADVHTTGGEYGNIVHLLLENGANVNTTGGKYGSSLQAASVSREMDIVRLLLENGADIQTMGKGYGSALQAASAWGRTDIAYLLLENGADVNTPGGYYGSALQAGSAEGHTDLVRLLLENGADVHTMSREYGGALQTASSGGYTDLVRLLLENGIDVNAMGGKYGSALQAASAKGHTDTVCLLLENGAEINTTGGKYGSALQAASAMGHTEIVRLLLENGTDLNAPGGKFGSALQAATSRGHTNIVDILREKGAKDIC</sequence>
<dbReference type="Pfam" id="PF12796">
    <property type="entry name" value="Ank_2"/>
    <property type="match status" value="3"/>
</dbReference>
<keyword evidence="6" id="KW-1185">Reference proteome</keyword>